<evidence type="ECO:0000313" key="11">
    <source>
        <dbReference type="Proteomes" id="UP001239213"/>
    </source>
</evidence>
<proteinExistence type="inferred from homology"/>
<evidence type="ECO:0000256" key="8">
    <source>
        <dbReference type="ARBA" id="ARBA00023288"/>
    </source>
</evidence>
<evidence type="ECO:0000256" key="4">
    <source>
        <dbReference type="ARBA" id="ARBA00022525"/>
    </source>
</evidence>
<dbReference type="EMBL" id="MPDP01000002">
    <property type="protein sequence ID" value="KAK1498946.1"/>
    <property type="molecule type" value="Genomic_DNA"/>
</dbReference>
<gene>
    <name evidence="10" type="ORF">CCUS01_02566</name>
</gene>
<evidence type="ECO:0000256" key="6">
    <source>
        <dbReference type="ARBA" id="ARBA00022729"/>
    </source>
</evidence>
<evidence type="ECO:0000259" key="9">
    <source>
        <dbReference type="Pfam" id="PF05730"/>
    </source>
</evidence>
<accession>A0AAJ0DQP4</accession>
<name>A0AAJ0DQP4_9PEZI</name>
<feature type="domain" description="CFEM" evidence="9">
    <location>
        <begin position="59"/>
        <end position="90"/>
    </location>
</feature>
<dbReference type="AlphaFoldDB" id="A0AAJ0DQP4"/>
<reference evidence="10" key="1">
    <citation type="submission" date="2016-11" db="EMBL/GenBank/DDBJ databases">
        <title>The genome sequence of Colletotrichum cuscutae.</title>
        <authorList>
            <person name="Baroncelli R."/>
        </authorList>
    </citation>
    <scope>NUCLEOTIDE SEQUENCE</scope>
    <source>
        <strain evidence="10">IMI 304802</strain>
    </source>
</reference>
<evidence type="ECO:0000256" key="2">
    <source>
        <dbReference type="ARBA" id="ARBA00004613"/>
    </source>
</evidence>
<keyword evidence="11" id="KW-1185">Reference proteome</keyword>
<dbReference type="Pfam" id="PF05730">
    <property type="entry name" value="CFEM"/>
    <property type="match status" value="1"/>
</dbReference>
<evidence type="ECO:0000256" key="5">
    <source>
        <dbReference type="ARBA" id="ARBA00022622"/>
    </source>
</evidence>
<comment type="caution">
    <text evidence="10">The sequence shown here is derived from an EMBL/GenBank/DDBJ whole genome shotgun (WGS) entry which is preliminary data.</text>
</comment>
<keyword evidence="4" id="KW-0964">Secreted</keyword>
<dbReference type="Proteomes" id="UP001239213">
    <property type="component" value="Unassembled WGS sequence"/>
</dbReference>
<comment type="subcellular location">
    <subcellularLocation>
        <location evidence="1">Membrane</location>
        <topology evidence="1">Lipid-anchor</topology>
        <topology evidence="1">GPI-anchor</topology>
    </subcellularLocation>
    <subcellularLocation>
        <location evidence="2">Secreted</location>
    </subcellularLocation>
</comment>
<keyword evidence="5" id="KW-0325">Glycoprotein</keyword>
<evidence type="ECO:0000256" key="7">
    <source>
        <dbReference type="ARBA" id="ARBA00023157"/>
    </source>
</evidence>
<keyword evidence="6" id="KW-0732">Signal</keyword>
<keyword evidence="8" id="KW-0449">Lipoprotein</keyword>
<evidence type="ECO:0000256" key="1">
    <source>
        <dbReference type="ARBA" id="ARBA00004589"/>
    </source>
</evidence>
<dbReference type="GO" id="GO:0005576">
    <property type="term" value="C:extracellular region"/>
    <property type="evidence" value="ECO:0007669"/>
    <property type="project" value="UniProtKB-SubCell"/>
</dbReference>
<keyword evidence="5" id="KW-0472">Membrane</keyword>
<evidence type="ECO:0000313" key="10">
    <source>
        <dbReference type="EMBL" id="KAK1498946.1"/>
    </source>
</evidence>
<comment type="similarity">
    <text evidence="3">Belongs to the RBT5 family.</text>
</comment>
<dbReference type="InterPro" id="IPR008427">
    <property type="entry name" value="Extracellular_membr_CFEM_dom"/>
</dbReference>
<protein>
    <recommendedName>
        <fullName evidence="9">CFEM domain-containing protein</fullName>
    </recommendedName>
</protein>
<organism evidence="10 11">
    <name type="scientific">Colletotrichum cuscutae</name>
    <dbReference type="NCBI Taxonomy" id="1209917"/>
    <lineage>
        <taxon>Eukaryota</taxon>
        <taxon>Fungi</taxon>
        <taxon>Dikarya</taxon>
        <taxon>Ascomycota</taxon>
        <taxon>Pezizomycotina</taxon>
        <taxon>Sordariomycetes</taxon>
        <taxon>Hypocreomycetidae</taxon>
        <taxon>Glomerellales</taxon>
        <taxon>Glomerellaceae</taxon>
        <taxon>Colletotrichum</taxon>
        <taxon>Colletotrichum acutatum species complex</taxon>
    </lineage>
</organism>
<sequence length="172" mass="17763">MPRGNATAASYHSHFKRSNLQHAFICFFVPALLTYSALAQSQTDSAPGNTATSVPDLASKIGPCAAGCLTKVIGQIGCGSNDLKCFCADKGILLTRLVLCGSSAGFRLQPKNTVADVGTWLRLGVSDVVNPTCNAVNPNNDDDEGDSINAVDRVKRSMPAAPIAAAVAAAAI</sequence>
<keyword evidence="5" id="KW-0336">GPI-anchor</keyword>
<keyword evidence="7" id="KW-1015">Disulfide bond</keyword>
<dbReference type="GO" id="GO:0098552">
    <property type="term" value="C:side of membrane"/>
    <property type="evidence" value="ECO:0007669"/>
    <property type="project" value="UniProtKB-KW"/>
</dbReference>
<evidence type="ECO:0000256" key="3">
    <source>
        <dbReference type="ARBA" id="ARBA00010031"/>
    </source>
</evidence>